<dbReference type="InterPro" id="IPR012338">
    <property type="entry name" value="Beta-lactam/transpept-like"/>
</dbReference>
<dbReference type="PANTHER" id="PTHR21581:SF33">
    <property type="entry name" value="D-ALANYL-D-ALANINE CARBOXYPEPTIDASE DACB"/>
    <property type="match status" value="1"/>
</dbReference>
<dbReference type="EMBL" id="PTJA01000005">
    <property type="protein sequence ID" value="PPK80882.1"/>
    <property type="molecule type" value="Genomic_DNA"/>
</dbReference>
<dbReference type="UniPathway" id="UPA00219"/>
<keyword evidence="19" id="KW-1185">Reference proteome</keyword>
<dbReference type="Gene3D" id="2.60.410.10">
    <property type="entry name" value="D-Ala-D-Ala carboxypeptidase, C-terminal domain"/>
    <property type="match status" value="1"/>
</dbReference>
<comment type="pathway">
    <text evidence="2">Cell wall biogenesis; peptidoglycan biosynthesis.</text>
</comment>
<dbReference type="InterPro" id="IPR018044">
    <property type="entry name" value="Peptidase_S11"/>
</dbReference>
<feature type="binding site" evidence="14">
    <location>
        <position position="261"/>
    </location>
    <ligand>
        <name>substrate</name>
    </ligand>
</feature>
<evidence type="ECO:0000256" key="3">
    <source>
        <dbReference type="ARBA" id="ARBA00007164"/>
    </source>
</evidence>
<evidence type="ECO:0000313" key="18">
    <source>
        <dbReference type="EMBL" id="PPK80882.1"/>
    </source>
</evidence>
<dbReference type="GO" id="GO:0006508">
    <property type="term" value="P:proteolysis"/>
    <property type="evidence" value="ECO:0007669"/>
    <property type="project" value="UniProtKB-KW"/>
</dbReference>
<evidence type="ECO:0000256" key="12">
    <source>
        <dbReference type="ARBA" id="ARBA00034000"/>
    </source>
</evidence>
<proteinExistence type="inferred from homology"/>
<evidence type="ECO:0000256" key="14">
    <source>
        <dbReference type="PIRSR" id="PIRSR618044-2"/>
    </source>
</evidence>
<dbReference type="EC" id="3.4.16.4" evidence="4"/>
<dbReference type="RefSeq" id="WP_104436874.1">
    <property type="nucleotide sequence ID" value="NZ_PTJA01000005.1"/>
</dbReference>
<keyword evidence="9" id="KW-0133">Cell shape</keyword>
<dbReference type="SUPFAM" id="SSF56601">
    <property type="entry name" value="beta-lactamase/transpeptidase-like"/>
    <property type="match status" value="1"/>
</dbReference>
<dbReference type="InterPro" id="IPR001967">
    <property type="entry name" value="Peptidase_S11_N"/>
</dbReference>
<dbReference type="GO" id="GO:0071555">
    <property type="term" value="P:cell wall organization"/>
    <property type="evidence" value="ECO:0007669"/>
    <property type="project" value="UniProtKB-KW"/>
</dbReference>
<protein>
    <recommendedName>
        <fullName evidence="4">serine-type D-Ala-D-Ala carboxypeptidase</fullName>
        <ecNumber evidence="4">3.4.16.4</ecNumber>
    </recommendedName>
</protein>
<evidence type="ECO:0000256" key="6">
    <source>
        <dbReference type="ARBA" id="ARBA00022670"/>
    </source>
</evidence>
<dbReference type="Pfam" id="PF00768">
    <property type="entry name" value="Peptidase_S11"/>
    <property type="match status" value="1"/>
</dbReference>
<keyword evidence="8" id="KW-0378">Hydrolase</keyword>
<name>A0A2S6HT35_9FIRM</name>
<feature type="active site" evidence="13">
    <location>
        <position position="142"/>
    </location>
</feature>
<sequence length="440" mass="48493">MRHAKGILLAAAGIAIISFIGTFAVKLAEKETIKNHTSVTSEKLDHKTPVETTDELNLYAQSAVLMDASTNRILYGKNEELVRPMASTTKIMTCIIALENGNLSDPVAASQNAANQPKVHLGVYKGETIYLKDLLYSLMLESHNDAAMMIAEHVGGSREGFAKLMNQKARELGCSNTYFITPNGLDAKEENDGEIKEHSTTAADLARIMNYCIGNSPKSKVFLEITGTQNYYFTDVDGKRSFSCTNHNALLSSMSGAFSGKTGFTGGAGYSYVGSVESDGRIFTIALLGCGWPPHKTWKWSDARKLFQYGMDRFHYRDVYEEVPMKDVLINEGIPISGGLDKPVLIASSMAEDREKSLKLLLADDEKVTVKTSIPDKIEAPVKKGQKIGSVTYWLNNQPVKEYPVYLTEGTKRLTVIWCLKNMVTRYLSMPGFSQILTSS</sequence>
<evidence type="ECO:0000256" key="1">
    <source>
        <dbReference type="ARBA" id="ARBA00003217"/>
    </source>
</evidence>
<dbReference type="InterPro" id="IPR012907">
    <property type="entry name" value="Peptidase_S11_C"/>
</dbReference>
<dbReference type="PRINTS" id="PR00725">
    <property type="entry name" value="DADACBPTASE1"/>
</dbReference>
<dbReference type="GO" id="GO:0008360">
    <property type="term" value="P:regulation of cell shape"/>
    <property type="evidence" value="ECO:0007669"/>
    <property type="project" value="UniProtKB-KW"/>
</dbReference>
<accession>A0A2S6HT35</accession>
<evidence type="ECO:0000256" key="5">
    <source>
        <dbReference type="ARBA" id="ARBA00022645"/>
    </source>
</evidence>
<evidence type="ECO:0000259" key="17">
    <source>
        <dbReference type="Pfam" id="PF07943"/>
    </source>
</evidence>
<gene>
    <name evidence="18" type="ORF">BXY41_10598</name>
</gene>
<evidence type="ECO:0000256" key="2">
    <source>
        <dbReference type="ARBA" id="ARBA00004752"/>
    </source>
</evidence>
<dbReference type="Gene3D" id="3.40.710.10">
    <property type="entry name" value="DD-peptidase/beta-lactamase superfamily"/>
    <property type="match status" value="1"/>
</dbReference>
<dbReference type="Proteomes" id="UP000237749">
    <property type="component" value="Unassembled WGS sequence"/>
</dbReference>
<dbReference type="AlphaFoldDB" id="A0A2S6HT35"/>
<comment type="function">
    <text evidence="1">Removes C-terminal D-alanyl residues from sugar-peptide cell wall precursors.</text>
</comment>
<feature type="domain" description="Peptidase S11 D-Ala-D-Ala carboxypeptidase A C-terminal" evidence="17">
    <location>
        <begin position="365"/>
        <end position="409"/>
    </location>
</feature>
<dbReference type="InterPro" id="IPR037167">
    <property type="entry name" value="Peptidase_S11_C_sf"/>
</dbReference>
<feature type="active site" description="Acyl-ester intermediate" evidence="13">
    <location>
        <position position="87"/>
    </location>
</feature>
<keyword evidence="5 18" id="KW-0121">Carboxypeptidase</keyword>
<evidence type="ECO:0000256" key="13">
    <source>
        <dbReference type="PIRSR" id="PIRSR618044-1"/>
    </source>
</evidence>
<evidence type="ECO:0000259" key="16">
    <source>
        <dbReference type="Pfam" id="PF00768"/>
    </source>
</evidence>
<keyword evidence="7" id="KW-0732">Signal</keyword>
<evidence type="ECO:0000256" key="7">
    <source>
        <dbReference type="ARBA" id="ARBA00022729"/>
    </source>
</evidence>
<dbReference type="OrthoDB" id="9791132at2"/>
<feature type="active site" description="Proton acceptor" evidence="13">
    <location>
        <position position="90"/>
    </location>
</feature>
<keyword evidence="10" id="KW-0573">Peptidoglycan synthesis</keyword>
<evidence type="ECO:0000256" key="11">
    <source>
        <dbReference type="ARBA" id="ARBA00023316"/>
    </source>
</evidence>
<evidence type="ECO:0000256" key="4">
    <source>
        <dbReference type="ARBA" id="ARBA00012448"/>
    </source>
</evidence>
<dbReference type="PANTHER" id="PTHR21581">
    <property type="entry name" value="D-ALANYL-D-ALANINE CARBOXYPEPTIDASE"/>
    <property type="match status" value="1"/>
</dbReference>
<dbReference type="InterPro" id="IPR015956">
    <property type="entry name" value="Peniciliin-bd_prot_C_sf"/>
</dbReference>
<dbReference type="Pfam" id="PF07943">
    <property type="entry name" value="PBP5_C"/>
    <property type="match status" value="1"/>
</dbReference>
<comment type="catalytic activity">
    <reaction evidence="12">
        <text>Preferential cleavage: (Ac)2-L-Lys-D-Ala-|-D-Ala. Also transpeptidation of peptidyl-alanyl moieties that are N-acyl substituents of D-alanine.</text>
        <dbReference type="EC" id="3.4.16.4"/>
    </reaction>
</comment>
<dbReference type="GO" id="GO:0009252">
    <property type="term" value="P:peptidoglycan biosynthetic process"/>
    <property type="evidence" value="ECO:0007669"/>
    <property type="project" value="UniProtKB-UniPathway"/>
</dbReference>
<comment type="similarity">
    <text evidence="3 15">Belongs to the peptidase S11 family.</text>
</comment>
<evidence type="ECO:0000313" key="19">
    <source>
        <dbReference type="Proteomes" id="UP000237749"/>
    </source>
</evidence>
<organism evidence="18 19">
    <name type="scientific">Lacrimispora xylanisolvens</name>
    <dbReference type="NCBI Taxonomy" id="384636"/>
    <lineage>
        <taxon>Bacteria</taxon>
        <taxon>Bacillati</taxon>
        <taxon>Bacillota</taxon>
        <taxon>Clostridia</taxon>
        <taxon>Lachnospirales</taxon>
        <taxon>Lachnospiraceae</taxon>
        <taxon>Lacrimispora</taxon>
    </lineage>
</organism>
<comment type="caution">
    <text evidence="18">The sequence shown here is derived from an EMBL/GenBank/DDBJ whole genome shotgun (WGS) entry which is preliminary data.</text>
</comment>
<evidence type="ECO:0000256" key="9">
    <source>
        <dbReference type="ARBA" id="ARBA00022960"/>
    </source>
</evidence>
<evidence type="ECO:0000256" key="8">
    <source>
        <dbReference type="ARBA" id="ARBA00022801"/>
    </source>
</evidence>
<reference evidence="18 19" key="1">
    <citation type="submission" date="2018-02" db="EMBL/GenBank/DDBJ databases">
        <title>Genomic Encyclopedia of Archaeal and Bacterial Type Strains, Phase II (KMG-II): from individual species to whole genera.</title>
        <authorList>
            <person name="Goeker M."/>
        </authorList>
    </citation>
    <scope>NUCLEOTIDE SEQUENCE [LARGE SCALE GENOMIC DNA]</scope>
    <source>
        <strain evidence="18 19">DSM 3808</strain>
    </source>
</reference>
<dbReference type="SUPFAM" id="SSF69189">
    <property type="entry name" value="Penicillin-binding protein associated domain"/>
    <property type="match status" value="1"/>
</dbReference>
<keyword evidence="11" id="KW-0961">Cell wall biogenesis/degradation</keyword>
<feature type="domain" description="Peptidase S11 D-alanyl-D-alanine carboxypeptidase A N-terminal" evidence="16">
    <location>
        <begin position="52"/>
        <end position="280"/>
    </location>
</feature>
<keyword evidence="6" id="KW-0645">Protease</keyword>
<evidence type="ECO:0000256" key="10">
    <source>
        <dbReference type="ARBA" id="ARBA00022984"/>
    </source>
</evidence>
<evidence type="ECO:0000256" key="15">
    <source>
        <dbReference type="RuleBase" id="RU004016"/>
    </source>
</evidence>
<dbReference type="GO" id="GO:0009002">
    <property type="term" value="F:serine-type D-Ala-D-Ala carboxypeptidase activity"/>
    <property type="evidence" value="ECO:0007669"/>
    <property type="project" value="UniProtKB-EC"/>
</dbReference>